<dbReference type="EMBL" id="CP007536">
    <property type="protein sequence ID" value="AIC14234.1"/>
    <property type="molecule type" value="Genomic_DNA"/>
</dbReference>
<dbReference type="InterPro" id="IPR035986">
    <property type="entry name" value="PKD_dom_sf"/>
</dbReference>
<dbReference type="Gene3D" id="2.60.40.10">
    <property type="entry name" value="Immunoglobulins"/>
    <property type="match status" value="1"/>
</dbReference>
<evidence type="ECO:0000259" key="2">
    <source>
        <dbReference type="PROSITE" id="PS50093"/>
    </source>
</evidence>
<dbReference type="Proteomes" id="UP000027093">
    <property type="component" value="Chromosome"/>
</dbReference>
<dbReference type="SUPFAM" id="SSF49299">
    <property type="entry name" value="PKD domain"/>
    <property type="match status" value="1"/>
</dbReference>
<reference evidence="3 4" key="1">
    <citation type="journal article" date="2014" name="Int. J. Syst. Evol. Microbiol.">
        <title>Nitrososphaera viennensis gen. nov., sp. nov., an aerobic and mesophilic, ammonia-oxidizing archaeon from soil and a member of the archaeal phylum Thaumarchaeota.</title>
        <authorList>
            <person name="Stieglmeier M."/>
            <person name="Klingl A."/>
            <person name="Alves R.J."/>
            <person name="Rittmann S.K."/>
            <person name="Melcher M."/>
            <person name="Leisch N."/>
            <person name="Schleper C."/>
        </authorList>
    </citation>
    <scope>NUCLEOTIDE SEQUENCE [LARGE SCALE GENOMIC DNA]</scope>
    <source>
        <strain evidence="3">EN76</strain>
    </source>
</reference>
<organism evidence="3 4">
    <name type="scientific">Nitrososphaera viennensis EN76</name>
    <dbReference type="NCBI Taxonomy" id="926571"/>
    <lineage>
        <taxon>Archaea</taxon>
        <taxon>Nitrososphaerota</taxon>
        <taxon>Nitrososphaeria</taxon>
        <taxon>Nitrososphaerales</taxon>
        <taxon>Nitrososphaeraceae</taxon>
        <taxon>Nitrososphaera</taxon>
    </lineage>
</organism>
<dbReference type="CDD" id="cd00146">
    <property type="entry name" value="PKD"/>
    <property type="match status" value="1"/>
</dbReference>
<keyword evidence="1" id="KW-1133">Transmembrane helix</keyword>
<accession>A0A060HBT0</accession>
<dbReference type="PROSITE" id="PS50093">
    <property type="entry name" value="PKD"/>
    <property type="match status" value="1"/>
</dbReference>
<dbReference type="InterPro" id="IPR000601">
    <property type="entry name" value="PKD_dom"/>
</dbReference>
<evidence type="ECO:0000313" key="4">
    <source>
        <dbReference type="Proteomes" id="UP000027093"/>
    </source>
</evidence>
<evidence type="ECO:0000256" key="1">
    <source>
        <dbReference type="SAM" id="Phobius"/>
    </source>
</evidence>
<dbReference type="InterPro" id="IPR022409">
    <property type="entry name" value="PKD/Chitinase_dom"/>
</dbReference>
<keyword evidence="4" id="KW-1185">Reference proteome</keyword>
<sequence>MCSRWMKLAFPANLQLLIAGRNSAHKKKKAYLYKFDLSCVHRLPSVSKNSALVFGIIGAVAIALVVLYTVTLKLPGEKPKTFRVNADNFFKIRVGEEAPFVGVARDGVEPYRYTWNFGDGGVSQLQNATHVYTKEGSYTVTLVVTDAAGTVVDISNTVDVYPPDANFTRQDHLLDY</sequence>
<dbReference type="Pfam" id="PF18911">
    <property type="entry name" value="PKD_4"/>
    <property type="match status" value="1"/>
</dbReference>
<dbReference type="AlphaFoldDB" id="A0A060HBT0"/>
<dbReference type="InterPro" id="IPR013783">
    <property type="entry name" value="Ig-like_fold"/>
</dbReference>
<keyword evidence="1" id="KW-0472">Membrane</keyword>
<feature type="transmembrane region" description="Helical" evidence="1">
    <location>
        <begin position="50"/>
        <end position="70"/>
    </location>
</feature>
<keyword evidence="1" id="KW-0812">Transmembrane</keyword>
<dbReference type="STRING" id="926571.NVIE_000510"/>
<name>A0A060HBT0_9ARCH</name>
<protein>
    <recommendedName>
        <fullName evidence="2">PKD domain-containing protein</fullName>
    </recommendedName>
</protein>
<dbReference type="SMART" id="SM00089">
    <property type="entry name" value="PKD"/>
    <property type="match status" value="1"/>
</dbReference>
<evidence type="ECO:0000313" key="3">
    <source>
        <dbReference type="EMBL" id="AIC14234.1"/>
    </source>
</evidence>
<dbReference type="HOGENOM" id="CLU_1736337_0_0_2"/>
<gene>
    <name evidence="3" type="ORF">NVIE_000510</name>
</gene>
<feature type="domain" description="PKD" evidence="2">
    <location>
        <begin position="109"/>
        <end position="167"/>
    </location>
</feature>
<proteinExistence type="predicted"/>
<dbReference type="KEGG" id="nvn:NVIE_000510"/>